<reference evidence="1" key="1">
    <citation type="submission" date="2023-08" db="EMBL/GenBank/DDBJ databases">
        <authorList>
            <person name="Page C.A."/>
            <person name="Perez-Diaz I.M."/>
        </authorList>
    </citation>
    <scope>NUCLEOTIDE SEQUENCE</scope>
    <source>
        <strain evidence="1">1.8.9</strain>
    </source>
</reference>
<name>A0AAP5UQV1_LACPE</name>
<comment type="caution">
    <text evidence="1">The sequence shown here is derived from an EMBL/GenBank/DDBJ whole genome shotgun (WGS) entry which is preliminary data.</text>
</comment>
<gene>
    <name evidence="1" type="ORF">RI555_07350</name>
</gene>
<evidence type="ECO:0000313" key="2">
    <source>
        <dbReference type="Proteomes" id="UP001263852"/>
    </source>
</evidence>
<dbReference type="AlphaFoldDB" id="A0AAP5UQV1"/>
<dbReference type="EMBL" id="JAVLAO010000001">
    <property type="protein sequence ID" value="MDT7038795.1"/>
    <property type="molecule type" value="Genomic_DNA"/>
</dbReference>
<protein>
    <submittedName>
        <fullName evidence="1">Uncharacterized protein</fullName>
    </submittedName>
</protein>
<accession>A0AAP5UQV1</accession>
<organism evidence="1 2">
    <name type="scientific">Lactiplantibacillus pentosus</name>
    <name type="common">Lactobacillus pentosus</name>
    <dbReference type="NCBI Taxonomy" id="1589"/>
    <lineage>
        <taxon>Bacteria</taxon>
        <taxon>Bacillati</taxon>
        <taxon>Bacillota</taxon>
        <taxon>Bacilli</taxon>
        <taxon>Lactobacillales</taxon>
        <taxon>Lactobacillaceae</taxon>
        <taxon>Lactiplantibacillus</taxon>
    </lineage>
</organism>
<dbReference type="RefSeq" id="WP_021336779.1">
    <property type="nucleotide sequence ID" value="NZ_CP186696.1"/>
</dbReference>
<proteinExistence type="predicted"/>
<evidence type="ECO:0000313" key="1">
    <source>
        <dbReference type="EMBL" id="MDT7038795.1"/>
    </source>
</evidence>
<sequence>MKSSHREHEMALYAAQAMTISDIAEEKDKAKSHHYTYDARLGIEIFEDNYKHALEHYSGRFPD</sequence>
<dbReference type="Proteomes" id="UP001263852">
    <property type="component" value="Unassembled WGS sequence"/>
</dbReference>